<feature type="transmembrane region" description="Helical" evidence="1">
    <location>
        <begin position="189"/>
        <end position="211"/>
    </location>
</feature>
<proteinExistence type="predicted"/>
<accession>A0AAV3A1Y9</accession>
<protein>
    <submittedName>
        <fullName evidence="2">Uncharacterized protein</fullName>
    </submittedName>
</protein>
<keyword evidence="3" id="KW-1185">Reference proteome</keyword>
<gene>
    <name evidence="2" type="ORF">GDO54_014841</name>
</gene>
<keyword evidence="1" id="KW-0812">Transmembrane</keyword>
<comment type="caution">
    <text evidence="2">The sequence shown here is derived from an EMBL/GenBank/DDBJ whole genome shotgun (WGS) entry which is preliminary data.</text>
</comment>
<dbReference type="AlphaFoldDB" id="A0AAV3A1Y9"/>
<feature type="transmembrane region" description="Helical" evidence="1">
    <location>
        <begin position="115"/>
        <end position="142"/>
    </location>
</feature>
<keyword evidence="1" id="KW-1133">Transmembrane helix</keyword>
<reference evidence="2" key="1">
    <citation type="thesis" date="2020" institute="ProQuest LLC" country="789 East Eisenhower Parkway, Ann Arbor, MI, USA">
        <title>Comparative Genomics and Chromosome Evolution.</title>
        <authorList>
            <person name="Mudd A.B."/>
        </authorList>
    </citation>
    <scope>NUCLEOTIDE SEQUENCE</scope>
    <source>
        <strain evidence="2">1538</strain>
        <tissue evidence="2">Blood</tissue>
    </source>
</reference>
<dbReference type="Proteomes" id="UP001181693">
    <property type="component" value="Unassembled WGS sequence"/>
</dbReference>
<organism evidence="2 3">
    <name type="scientific">Pyxicephalus adspersus</name>
    <name type="common">African bullfrog</name>
    <dbReference type="NCBI Taxonomy" id="30357"/>
    <lineage>
        <taxon>Eukaryota</taxon>
        <taxon>Metazoa</taxon>
        <taxon>Chordata</taxon>
        <taxon>Craniata</taxon>
        <taxon>Vertebrata</taxon>
        <taxon>Euteleostomi</taxon>
        <taxon>Amphibia</taxon>
        <taxon>Batrachia</taxon>
        <taxon>Anura</taxon>
        <taxon>Neobatrachia</taxon>
        <taxon>Ranoidea</taxon>
        <taxon>Pyxicephalidae</taxon>
        <taxon>Pyxicephalinae</taxon>
        <taxon>Pyxicephalus</taxon>
    </lineage>
</organism>
<dbReference type="EMBL" id="DYDO01000008">
    <property type="protein sequence ID" value="DBA18950.1"/>
    <property type="molecule type" value="Genomic_DNA"/>
</dbReference>
<keyword evidence="1" id="KW-0472">Membrane</keyword>
<evidence type="ECO:0000313" key="2">
    <source>
        <dbReference type="EMBL" id="DBA18950.1"/>
    </source>
</evidence>
<feature type="transmembrane region" description="Helical" evidence="1">
    <location>
        <begin position="217"/>
        <end position="234"/>
    </location>
</feature>
<feature type="transmembrane region" description="Helical" evidence="1">
    <location>
        <begin position="148"/>
        <end position="168"/>
    </location>
</feature>
<name>A0AAV3A1Y9_PYXAD</name>
<evidence type="ECO:0000256" key="1">
    <source>
        <dbReference type="SAM" id="Phobius"/>
    </source>
</evidence>
<evidence type="ECO:0000313" key="3">
    <source>
        <dbReference type="Proteomes" id="UP001181693"/>
    </source>
</evidence>
<sequence length="235" mass="26641">MVVPFCITNNNFPEFKSLISQCTFAILYHSKTRGRLNVTDVTDSLYDQELQYLSRTLGRGKVLVVLDDLEDSSDWVRDSILHSQITIRDQTLGLYIFTTEEKRDKERIRRRLQPILDTLICSSSHLMADLIAALILCTSWLLHVYQGVTLILSNIGGSLLLCKFLLPFNPSGTVLPLTRPIDGPKKKSLLQARLLTLLMVTVMELLAVYWYYSSVRAVWTAAHSFVTLLFAVLSS</sequence>